<name>A0A645I8H4_9ZZZZ</name>
<evidence type="ECO:0000313" key="1">
    <source>
        <dbReference type="EMBL" id="MPN47631.1"/>
    </source>
</evidence>
<organism evidence="1">
    <name type="scientific">bioreactor metagenome</name>
    <dbReference type="NCBI Taxonomy" id="1076179"/>
    <lineage>
        <taxon>unclassified sequences</taxon>
        <taxon>metagenomes</taxon>
        <taxon>ecological metagenomes</taxon>
    </lineage>
</organism>
<comment type="caution">
    <text evidence="1">The sequence shown here is derived from an EMBL/GenBank/DDBJ whole genome shotgun (WGS) entry which is preliminary data.</text>
</comment>
<reference evidence="1" key="1">
    <citation type="submission" date="2019-08" db="EMBL/GenBank/DDBJ databases">
        <authorList>
            <person name="Kucharzyk K."/>
            <person name="Murdoch R.W."/>
            <person name="Higgins S."/>
            <person name="Loffler F."/>
        </authorList>
    </citation>
    <scope>NUCLEOTIDE SEQUENCE</scope>
</reference>
<accession>A0A645I8H4</accession>
<dbReference type="EMBL" id="VSSQ01109270">
    <property type="protein sequence ID" value="MPN47631.1"/>
    <property type="molecule type" value="Genomic_DNA"/>
</dbReference>
<sequence length="77" mass="9150">MRSQDVYREEIARHIHHFTQDTVTRHVYTVVIAWRQVSGYKRTVAEFVRHLIVASQQRFKGIAVPFSLQQFVFFDVA</sequence>
<dbReference type="AlphaFoldDB" id="A0A645I8H4"/>
<proteinExistence type="predicted"/>
<gene>
    <name evidence="1" type="ORF">SDC9_195234</name>
</gene>
<protein>
    <submittedName>
        <fullName evidence="1">Uncharacterized protein</fullName>
    </submittedName>
</protein>